<dbReference type="PANTHER" id="PTHR12864">
    <property type="entry name" value="RAN BINDING PROTEIN 9-RELATED"/>
    <property type="match status" value="1"/>
</dbReference>
<comment type="caution">
    <text evidence="3">The sequence shown here is derived from an EMBL/GenBank/DDBJ whole genome shotgun (WGS) entry which is preliminary data.</text>
</comment>
<evidence type="ECO:0000313" key="4">
    <source>
        <dbReference type="Proteomes" id="UP000692954"/>
    </source>
</evidence>
<dbReference type="PROSITE" id="PS50897">
    <property type="entry name" value="CTLH"/>
    <property type="match status" value="1"/>
</dbReference>
<dbReference type="InterPro" id="IPR024964">
    <property type="entry name" value="CTLH/CRA"/>
</dbReference>
<dbReference type="OrthoDB" id="2415936at2759"/>
<dbReference type="SMART" id="SM00757">
    <property type="entry name" value="CRA"/>
    <property type="match status" value="1"/>
</dbReference>
<dbReference type="Pfam" id="PF10607">
    <property type="entry name" value="CTLH"/>
    <property type="match status" value="1"/>
</dbReference>
<dbReference type="InterPro" id="IPR050618">
    <property type="entry name" value="Ubq-SigPath_Reg"/>
</dbReference>
<organism evidence="3 4">
    <name type="scientific">Paramecium sonneborni</name>
    <dbReference type="NCBI Taxonomy" id="65129"/>
    <lineage>
        <taxon>Eukaryota</taxon>
        <taxon>Sar</taxon>
        <taxon>Alveolata</taxon>
        <taxon>Ciliophora</taxon>
        <taxon>Intramacronucleata</taxon>
        <taxon>Oligohymenophorea</taxon>
        <taxon>Peniculida</taxon>
        <taxon>Parameciidae</taxon>
        <taxon>Paramecium</taxon>
    </lineage>
</organism>
<sequence>MNQASNKISAEDWHHNQNNIVIPKAKMNELVLNFFIVEGYRDAAIEFSKEAGIQLSNKELDKMIERIEIKKNILNGEIDSALEKVSMSNNKQILFKLKMQKLIELIKNNELDQAISYAQNQIIEFLKDQPHLIDETEKAMSLLAYKDLGKCPLSHLTQNSQRIKVASEVNQQLFQDSQGNEQAKLTILMKILQWAQEILNSKLEYPCLIDISKGQFSKEQ</sequence>
<feature type="domain" description="CTLH" evidence="2">
    <location>
        <begin position="62"/>
        <end position="113"/>
    </location>
</feature>
<dbReference type="Pfam" id="PF08513">
    <property type="entry name" value="LisH"/>
    <property type="match status" value="1"/>
</dbReference>
<dbReference type="InterPro" id="IPR006595">
    <property type="entry name" value="CTLH_C"/>
</dbReference>
<evidence type="ECO:0000313" key="3">
    <source>
        <dbReference type="EMBL" id="CAD8057409.1"/>
    </source>
</evidence>
<keyword evidence="1" id="KW-0175">Coiled coil</keyword>
<accession>A0A8S1KQ09</accession>
<keyword evidence="4" id="KW-1185">Reference proteome</keyword>
<reference evidence="3" key="1">
    <citation type="submission" date="2021-01" db="EMBL/GenBank/DDBJ databases">
        <authorList>
            <consortium name="Genoscope - CEA"/>
            <person name="William W."/>
        </authorList>
    </citation>
    <scope>NUCLEOTIDE SEQUENCE</scope>
</reference>
<dbReference type="InterPro" id="IPR006594">
    <property type="entry name" value="LisH"/>
</dbReference>
<protein>
    <recommendedName>
        <fullName evidence="2">CTLH domain-containing protein</fullName>
    </recommendedName>
</protein>
<dbReference type="InterPro" id="IPR013144">
    <property type="entry name" value="CRA_dom"/>
</dbReference>
<name>A0A8S1KQ09_9CILI</name>
<proteinExistence type="predicted"/>
<dbReference type="EMBL" id="CAJJDN010000011">
    <property type="protein sequence ID" value="CAD8057409.1"/>
    <property type="molecule type" value="Genomic_DNA"/>
</dbReference>
<evidence type="ECO:0000259" key="2">
    <source>
        <dbReference type="PROSITE" id="PS50897"/>
    </source>
</evidence>
<dbReference type="PROSITE" id="PS50896">
    <property type="entry name" value="LISH"/>
    <property type="match status" value="1"/>
</dbReference>
<dbReference type="Proteomes" id="UP000692954">
    <property type="component" value="Unassembled WGS sequence"/>
</dbReference>
<dbReference type="SMART" id="SM00668">
    <property type="entry name" value="CTLH"/>
    <property type="match status" value="1"/>
</dbReference>
<dbReference type="SMART" id="SM00667">
    <property type="entry name" value="LisH"/>
    <property type="match status" value="1"/>
</dbReference>
<dbReference type="AlphaFoldDB" id="A0A8S1KQ09"/>
<feature type="coiled-coil region" evidence="1">
    <location>
        <begin position="57"/>
        <end position="84"/>
    </location>
</feature>
<gene>
    <name evidence="3" type="ORF">PSON_ATCC_30995.1.T0110203</name>
</gene>
<evidence type="ECO:0000256" key="1">
    <source>
        <dbReference type="SAM" id="Coils"/>
    </source>
</evidence>